<keyword evidence="3" id="KW-0547">Nucleotide-binding</keyword>
<dbReference type="Pfam" id="PF08352">
    <property type="entry name" value="oligo_HPY"/>
    <property type="match status" value="1"/>
</dbReference>
<name>A0A7X0SA42_9CLOT</name>
<dbReference type="Proteomes" id="UP000585258">
    <property type="component" value="Unassembled WGS sequence"/>
</dbReference>
<dbReference type="InterPro" id="IPR003439">
    <property type="entry name" value="ABC_transporter-like_ATP-bd"/>
</dbReference>
<evidence type="ECO:0000259" key="5">
    <source>
        <dbReference type="PROSITE" id="PS50893"/>
    </source>
</evidence>
<dbReference type="SUPFAM" id="SSF52540">
    <property type="entry name" value="P-loop containing nucleoside triphosphate hydrolases"/>
    <property type="match status" value="1"/>
</dbReference>
<evidence type="ECO:0000256" key="4">
    <source>
        <dbReference type="ARBA" id="ARBA00022840"/>
    </source>
</evidence>
<dbReference type="CDD" id="cd03257">
    <property type="entry name" value="ABC_NikE_OppD_transporters"/>
    <property type="match status" value="1"/>
</dbReference>
<reference evidence="6 7" key="1">
    <citation type="submission" date="2020-08" db="EMBL/GenBank/DDBJ databases">
        <title>Clostridia isolated from Swiss meat.</title>
        <authorList>
            <person name="Wambui J."/>
            <person name="Stevens M.J.A."/>
            <person name="Stephan R."/>
        </authorList>
    </citation>
    <scope>NUCLEOTIDE SEQUENCE [LARGE SCALE GENOMIC DNA]</scope>
    <source>
        <strain evidence="6 7">CM001</strain>
    </source>
</reference>
<comment type="caution">
    <text evidence="6">The sequence shown here is derived from an EMBL/GenBank/DDBJ whole genome shotgun (WGS) entry which is preliminary data.</text>
</comment>
<dbReference type="EMBL" id="JACKWY010000002">
    <property type="protein sequence ID" value="MBB6713863.1"/>
    <property type="molecule type" value="Genomic_DNA"/>
</dbReference>
<comment type="similarity">
    <text evidence="1">Belongs to the ABC transporter superfamily.</text>
</comment>
<proteinExistence type="inferred from homology"/>
<dbReference type="FunFam" id="3.40.50.300:FF:000016">
    <property type="entry name" value="Oligopeptide ABC transporter ATP-binding component"/>
    <property type="match status" value="1"/>
</dbReference>
<dbReference type="InterPro" id="IPR003593">
    <property type="entry name" value="AAA+_ATPase"/>
</dbReference>
<evidence type="ECO:0000313" key="6">
    <source>
        <dbReference type="EMBL" id="MBB6713863.1"/>
    </source>
</evidence>
<keyword evidence="2" id="KW-0813">Transport</keyword>
<sequence>MDKEKILEVKNLKQYFHLDRNHIIKAVDDISFEIYKGEIFGLVGESGAGKSTVGRSIIKINKSTAGKIIYKGKNIANNLVYKKEKKSINKTMQFIFQDSTSALNERMTIAEIIGEPLKIQGLYKNKEEKMNKVYEMLELVGLDKSYASKYPSEFSGGQRQRVGIARALSMNPDFIIADEPIASLDVSMQAQIVNLFKKLKKEKELTCLFITHDLSMVRYISDRIGVMYRGKLVEIAETKELYEMPVHSYTKSLLQSIPIANPKYKNIRSKCLYSYKDHDYSKESPKWVEINKGHFVYASSSEVESYTNRINNKE</sequence>
<dbReference type="Gene3D" id="3.40.50.300">
    <property type="entry name" value="P-loop containing nucleotide triphosphate hydrolases"/>
    <property type="match status" value="1"/>
</dbReference>
<dbReference type="SMART" id="SM00382">
    <property type="entry name" value="AAA"/>
    <property type="match status" value="1"/>
</dbReference>
<dbReference type="InterPro" id="IPR017871">
    <property type="entry name" value="ABC_transporter-like_CS"/>
</dbReference>
<gene>
    <name evidence="6" type="ORF">H7E68_03805</name>
</gene>
<evidence type="ECO:0000256" key="1">
    <source>
        <dbReference type="ARBA" id="ARBA00005417"/>
    </source>
</evidence>
<dbReference type="GO" id="GO:0016887">
    <property type="term" value="F:ATP hydrolysis activity"/>
    <property type="evidence" value="ECO:0007669"/>
    <property type="project" value="InterPro"/>
</dbReference>
<evidence type="ECO:0000313" key="7">
    <source>
        <dbReference type="Proteomes" id="UP000585258"/>
    </source>
</evidence>
<dbReference type="GO" id="GO:0015833">
    <property type="term" value="P:peptide transport"/>
    <property type="evidence" value="ECO:0007669"/>
    <property type="project" value="InterPro"/>
</dbReference>
<dbReference type="GO" id="GO:0005524">
    <property type="term" value="F:ATP binding"/>
    <property type="evidence" value="ECO:0007669"/>
    <property type="project" value="UniProtKB-KW"/>
</dbReference>
<dbReference type="AlphaFoldDB" id="A0A7X0SA42"/>
<dbReference type="Pfam" id="PF00005">
    <property type="entry name" value="ABC_tran"/>
    <property type="match status" value="1"/>
</dbReference>
<keyword evidence="4 6" id="KW-0067">ATP-binding</keyword>
<dbReference type="RefSeq" id="WP_185163586.1">
    <property type="nucleotide sequence ID" value="NZ_JACKWY010000002.1"/>
</dbReference>
<dbReference type="InterPro" id="IPR027417">
    <property type="entry name" value="P-loop_NTPase"/>
</dbReference>
<dbReference type="PANTHER" id="PTHR43776:SF7">
    <property type="entry name" value="D,D-DIPEPTIDE TRANSPORT ATP-BINDING PROTEIN DDPF-RELATED"/>
    <property type="match status" value="1"/>
</dbReference>
<dbReference type="PROSITE" id="PS50893">
    <property type="entry name" value="ABC_TRANSPORTER_2"/>
    <property type="match status" value="1"/>
</dbReference>
<accession>A0A7X0SA42</accession>
<dbReference type="InterPro" id="IPR050319">
    <property type="entry name" value="ABC_transp_ATP-bind"/>
</dbReference>
<dbReference type="GO" id="GO:0055085">
    <property type="term" value="P:transmembrane transport"/>
    <property type="evidence" value="ECO:0007669"/>
    <property type="project" value="UniProtKB-ARBA"/>
</dbReference>
<dbReference type="PANTHER" id="PTHR43776">
    <property type="entry name" value="TRANSPORT ATP-BINDING PROTEIN"/>
    <property type="match status" value="1"/>
</dbReference>
<dbReference type="PROSITE" id="PS00211">
    <property type="entry name" value="ABC_TRANSPORTER_1"/>
    <property type="match status" value="1"/>
</dbReference>
<organism evidence="6 7">
    <name type="scientific">Clostridium gasigenes</name>
    <dbReference type="NCBI Taxonomy" id="94869"/>
    <lineage>
        <taxon>Bacteria</taxon>
        <taxon>Bacillati</taxon>
        <taxon>Bacillota</taxon>
        <taxon>Clostridia</taxon>
        <taxon>Eubacteriales</taxon>
        <taxon>Clostridiaceae</taxon>
        <taxon>Clostridium</taxon>
    </lineage>
</organism>
<evidence type="ECO:0000256" key="3">
    <source>
        <dbReference type="ARBA" id="ARBA00022741"/>
    </source>
</evidence>
<protein>
    <submittedName>
        <fullName evidence="6">ABC transporter ATP-binding protein</fullName>
    </submittedName>
</protein>
<feature type="domain" description="ABC transporter" evidence="5">
    <location>
        <begin position="7"/>
        <end position="254"/>
    </location>
</feature>
<evidence type="ECO:0000256" key="2">
    <source>
        <dbReference type="ARBA" id="ARBA00022448"/>
    </source>
</evidence>
<dbReference type="InterPro" id="IPR013563">
    <property type="entry name" value="Oligopep_ABC_C"/>
</dbReference>